<dbReference type="AlphaFoldDB" id="A0A226EJ05"/>
<dbReference type="InterPro" id="IPR035992">
    <property type="entry name" value="Ricin_B-like_lectins"/>
</dbReference>
<feature type="compositionally biased region" description="Low complexity" evidence="1">
    <location>
        <begin position="119"/>
        <end position="132"/>
    </location>
</feature>
<evidence type="ECO:0000256" key="1">
    <source>
        <dbReference type="SAM" id="MobiDB-lite"/>
    </source>
</evidence>
<dbReference type="CDD" id="cd00161">
    <property type="entry name" value="beta-trefoil_Ricin-like"/>
    <property type="match status" value="1"/>
</dbReference>
<dbReference type="OMA" id="QIWTTER"/>
<evidence type="ECO:0000313" key="3">
    <source>
        <dbReference type="Proteomes" id="UP000198287"/>
    </source>
</evidence>
<protein>
    <recommendedName>
        <fullName evidence="4">Ricin B lectin domain-containing protein</fullName>
    </recommendedName>
</protein>
<accession>A0A226EJ05</accession>
<organism evidence="2 3">
    <name type="scientific">Folsomia candida</name>
    <name type="common">Springtail</name>
    <dbReference type="NCBI Taxonomy" id="158441"/>
    <lineage>
        <taxon>Eukaryota</taxon>
        <taxon>Metazoa</taxon>
        <taxon>Ecdysozoa</taxon>
        <taxon>Arthropoda</taxon>
        <taxon>Hexapoda</taxon>
        <taxon>Collembola</taxon>
        <taxon>Entomobryomorpha</taxon>
        <taxon>Isotomoidea</taxon>
        <taxon>Isotomidae</taxon>
        <taxon>Proisotominae</taxon>
        <taxon>Folsomia</taxon>
    </lineage>
</organism>
<dbReference type="Proteomes" id="UP000198287">
    <property type="component" value="Unassembled WGS sequence"/>
</dbReference>
<feature type="region of interest" description="Disordered" evidence="1">
    <location>
        <begin position="114"/>
        <end position="133"/>
    </location>
</feature>
<keyword evidence="3" id="KW-1185">Reference proteome</keyword>
<dbReference type="Gene3D" id="2.80.10.50">
    <property type="match status" value="1"/>
</dbReference>
<gene>
    <name evidence="2" type="ORF">Fcan01_09585</name>
</gene>
<comment type="caution">
    <text evidence="2">The sequence shown here is derived from an EMBL/GenBank/DDBJ whole genome shotgun (WGS) entry which is preliminary data.</text>
</comment>
<reference evidence="2 3" key="1">
    <citation type="submission" date="2015-12" db="EMBL/GenBank/DDBJ databases">
        <title>The genome of Folsomia candida.</title>
        <authorList>
            <person name="Faddeeva A."/>
            <person name="Derks M.F."/>
            <person name="Anvar Y."/>
            <person name="Smit S."/>
            <person name="Van Straalen N."/>
            <person name="Roelofs D."/>
        </authorList>
    </citation>
    <scope>NUCLEOTIDE SEQUENCE [LARGE SCALE GENOMIC DNA]</scope>
    <source>
        <strain evidence="2 3">VU population</strain>
        <tissue evidence="2">Whole body</tissue>
    </source>
</reference>
<dbReference type="EMBL" id="LNIX01000004">
    <property type="protein sequence ID" value="OXA56526.1"/>
    <property type="molecule type" value="Genomic_DNA"/>
</dbReference>
<proteinExistence type="predicted"/>
<sequence>MNKFWHHTHKSSTDSVTSVTGFHDGYIYKIINKYDDSVIHLENYITTPGASIVAEEDTDSDCQRFRTSRIREGEEGGEFEISSMHQNPSGPVQVWEYRQDTKILVQNTAASSSTGFQISSLPSSSGSGVAGSDPNQLWVAVEKSEGSRIYFIKPRSEDVCLTNMGIGQPIGLYAPDPSDRTQHWVLEPTDYTE</sequence>
<evidence type="ECO:0000313" key="2">
    <source>
        <dbReference type="EMBL" id="OXA56526.1"/>
    </source>
</evidence>
<dbReference type="SUPFAM" id="SSF50370">
    <property type="entry name" value="Ricin B-like lectins"/>
    <property type="match status" value="1"/>
</dbReference>
<name>A0A226EJ05_FOLCA</name>
<evidence type="ECO:0008006" key="4">
    <source>
        <dbReference type="Google" id="ProtNLM"/>
    </source>
</evidence>